<protein>
    <recommendedName>
        <fullName evidence="11">Xaa-Pro dipeptidase</fullName>
        <ecNumber evidence="10">3.4.13.9</ecNumber>
    </recommendedName>
    <alternativeName>
        <fullName evidence="14">Imidodipeptidase</fullName>
    </alternativeName>
    <alternativeName>
        <fullName evidence="12">Peptidase D</fullName>
    </alternativeName>
    <alternativeName>
        <fullName evidence="13">Proline dipeptidase</fullName>
    </alternativeName>
</protein>
<organism evidence="17">
    <name type="scientific">Chloropicon roscoffensis</name>
    <dbReference type="NCBI Taxonomy" id="1461544"/>
    <lineage>
        <taxon>Eukaryota</taxon>
        <taxon>Viridiplantae</taxon>
        <taxon>Chlorophyta</taxon>
        <taxon>Chloropicophyceae</taxon>
        <taxon>Chloropicales</taxon>
        <taxon>Chloropicaceae</taxon>
        <taxon>Chloropicon</taxon>
    </lineage>
</organism>
<evidence type="ECO:0000256" key="6">
    <source>
        <dbReference type="ARBA" id="ARBA00022997"/>
    </source>
</evidence>
<evidence type="ECO:0000313" key="17">
    <source>
        <dbReference type="EMBL" id="CAE0192797.1"/>
    </source>
</evidence>
<dbReference type="AlphaFoldDB" id="A0A7S3FP49"/>
<evidence type="ECO:0000313" key="19">
    <source>
        <dbReference type="Proteomes" id="UP001472866"/>
    </source>
</evidence>
<dbReference type="GO" id="GO:0102009">
    <property type="term" value="F:proline dipeptidase activity"/>
    <property type="evidence" value="ECO:0007669"/>
    <property type="project" value="UniProtKB-EC"/>
</dbReference>
<dbReference type="SUPFAM" id="SSF53092">
    <property type="entry name" value="Creatinase/prolidase N-terminal domain"/>
    <property type="match status" value="1"/>
</dbReference>
<sequence length="493" mass="54169">MAATFDGKNLYYRGAGTFAVAQRLHQANREKAMRHVKQKLVDVEKKSSQTLAGYCLLRGGTDTCRHNTDHEDLFRQESFFHYLFGVEEPDCSGLIEVETCRTTLFVPRLPQEFAVWLGTIPSLETFKQKYGVDEVMYSDDLAAELGRLKPKRVHLLEGTNTDSGLTMKADTTWFGDASGFEVATDVLYEALCDSRCTKTAEEVEVMRYVSKISSDAHVRVMKACKPGMMEFQLESEFLHHCYSSGGCRFAPYTAIVGAGEHGAFLHYGHSGAPNAGQIPDSSLVLIDAGGEYHGYAADITCTFPSSGKFTPEQRVVYEAVLDAHTKVIASMKPGVSWLDMHTLAERAILSGLAAGGFLAGDLDEMMAANLGSVFMPHGLGHLIGIDTHDVGGYGPRFPPRPDRAGANRLRTARMLEQDMVITVEPGCYFNRYLLTRAFGDASHSKFLVREKLEANLNLGGVRIEDNVLITADGSESFTSVPRTVEEIEALMAS</sequence>
<dbReference type="InterPro" id="IPR000994">
    <property type="entry name" value="Pept_M24"/>
</dbReference>
<accession>A0A7S3FP49</accession>
<comment type="cofactor">
    <cofactor evidence="1">
        <name>Mn(2+)</name>
        <dbReference type="ChEBI" id="CHEBI:29035"/>
    </cofactor>
</comment>
<evidence type="ECO:0000256" key="12">
    <source>
        <dbReference type="ARBA" id="ARBA00044252"/>
    </source>
</evidence>
<evidence type="ECO:0000259" key="16">
    <source>
        <dbReference type="SMART" id="SM01011"/>
    </source>
</evidence>
<dbReference type="GO" id="GO:0070006">
    <property type="term" value="F:metalloaminopeptidase activity"/>
    <property type="evidence" value="ECO:0007669"/>
    <property type="project" value="InterPro"/>
</dbReference>
<dbReference type="SUPFAM" id="SSF55920">
    <property type="entry name" value="Creatinase/aminopeptidase"/>
    <property type="match status" value="1"/>
</dbReference>
<dbReference type="EC" id="3.4.13.9" evidence="10"/>
<reference evidence="17" key="1">
    <citation type="submission" date="2021-01" db="EMBL/GenBank/DDBJ databases">
        <authorList>
            <person name="Corre E."/>
            <person name="Pelletier E."/>
            <person name="Niang G."/>
            <person name="Scheremetjew M."/>
            <person name="Finn R."/>
            <person name="Kale V."/>
            <person name="Holt S."/>
            <person name="Cochrane G."/>
            <person name="Meng A."/>
            <person name="Brown T."/>
            <person name="Cohen L."/>
        </authorList>
    </citation>
    <scope>NUCLEOTIDE SEQUENCE</scope>
    <source>
        <strain evidence="17">RCC1871</strain>
    </source>
</reference>
<evidence type="ECO:0000256" key="10">
    <source>
        <dbReference type="ARBA" id="ARBA00044051"/>
    </source>
</evidence>
<dbReference type="InterPro" id="IPR007865">
    <property type="entry name" value="Aminopep_P_N"/>
</dbReference>
<dbReference type="GO" id="GO:0006508">
    <property type="term" value="P:proteolysis"/>
    <property type="evidence" value="ECO:0007669"/>
    <property type="project" value="UniProtKB-KW"/>
</dbReference>
<dbReference type="Gene3D" id="3.40.350.10">
    <property type="entry name" value="Creatinase/prolidase N-terminal domain"/>
    <property type="match status" value="1"/>
</dbReference>
<evidence type="ECO:0000256" key="8">
    <source>
        <dbReference type="ARBA" id="ARBA00023211"/>
    </source>
</evidence>
<keyword evidence="4" id="KW-0479">Metal-binding</keyword>
<keyword evidence="5" id="KW-0378">Hydrolase</keyword>
<comment type="similarity">
    <text evidence="9">Belongs to the peptidase M24B family. Eukaryotic-type prolidase subfamily.</text>
</comment>
<evidence type="ECO:0000256" key="2">
    <source>
        <dbReference type="ARBA" id="ARBA00011738"/>
    </source>
</evidence>
<dbReference type="EMBL" id="HBHZ01007610">
    <property type="protein sequence ID" value="CAE0192797.1"/>
    <property type="molecule type" value="Transcribed_RNA"/>
</dbReference>
<dbReference type="PANTHER" id="PTHR48480">
    <property type="match status" value="1"/>
</dbReference>
<dbReference type="PANTHER" id="PTHR48480:SF2">
    <property type="entry name" value="PEPTIDASE D"/>
    <property type="match status" value="1"/>
</dbReference>
<dbReference type="Pfam" id="PF05195">
    <property type="entry name" value="AMP_N"/>
    <property type="match status" value="1"/>
</dbReference>
<evidence type="ECO:0000256" key="5">
    <source>
        <dbReference type="ARBA" id="ARBA00022801"/>
    </source>
</evidence>
<reference evidence="18 19" key="2">
    <citation type="submission" date="2024-03" db="EMBL/GenBank/DDBJ databases">
        <title>Complete genome sequence of the green alga Chloropicon roscoffensis RCC1871.</title>
        <authorList>
            <person name="Lemieux C."/>
            <person name="Pombert J.-F."/>
            <person name="Otis C."/>
            <person name="Turmel M."/>
        </authorList>
    </citation>
    <scope>NUCLEOTIDE SEQUENCE [LARGE SCALE GENOMIC DNA]</scope>
    <source>
        <strain evidence="18 19">RCC1871</strain>
    </source>
</reference>
<dbReference type="CDD" id="cd01087">
    <property type="entry name" value="Prolidase"/>
    <property type="match status" value="1"/>
</dbReference>
<dbReference type="InterPro" id="IPR036005">
    <property type="entry name" value="Creatinase/aminopeptidase-like"/>
</dbReference>
<evidence type="ECO:0000256" key="13">
    <source>
        <dbReference type="ARBA" id="ARBA00044284"/>
    </source>
</evidence>
<evidence type="ECO:0000256" key="1">
    <source>
        <dbReference type="ARBA" id="ARBA00001936"/>
    </source>
</evidence>
<evidence type="ECO:0000256" key="4">
    <source>
        <dbReference type="ARBA" id="ARBA00022723"/>
    </source>
</evidence>
<evidence type="ECO:0000256" key="9">
    <source>
        <dbReference type="ARBA" id="ARBA00043990"/>
    </source>
</evidence>
<gene>
    <name evidence="17" type="ORF">CROS1456_LOCUS5887</name>
    <name evidence="18" type="ORF">HKI87_02g17320</name>
</gene>
<keyword evidence="7" id="KW-0482">Metalloprotease</keyword>
<evidence type="ECO:0000256" key="11">
    <source>
        <dbReference type="ARBA" id="ARBA00044141"/>
    </source>
</evidence>
<comment type="catalytic activity">
    <reaction evidence="15">
        <text>Xaa-L-Pro dipeptide + H2O = an L-alpha-amino acid + L-proline</text>
        <dbReference type="Rhea" id="RHEA:76407"/>
        <dbReference type="ChEBI" id="CHEBI:15377"/>
        <dbReference type="ChEBI" id="CHEBI:59869"/>
        <dbReference type="ChEBI" id="CHEBI:60039"/>
        <dbReference type="ChEBI" id="CHEBI:195196"/>
        <dbReference type="EC" id="3.4.13.9"/>
    </reaction>
</comment>
<keyword evidence="3" id="KW-0645">Protease</keyword>
<dbReference type="Proteomes" id="UP001472866">
    <property type="component" value="Chromosome 02"/>
</dbReference>
<comment type="subunit">
    <text evidence="2">Homodimer.</text>
</comment>
<evidence type="ECO:0000256" key="15">
    <source>
        <dbReference type="ARBA" id="ARBA00048994"/>
    </source>
</evidence>
<dbReference type="FunFam" id="3.90.230.10:FF:000002">
    <property type="entry name" value="Xaa-Pro aminopeptidase 3"/>
    <property type="match status" value="1"/>
</dbReference>
<name>A0A7S3FP49_9CHLO</name>
<keyword evidence="6" id="KW-0224">Dipeptidase</keyword>
<dbReference type="SMART" id="SM01011">
    <property type="entry name" value="AMP_N"/>
    <property type="match status" value="1"/>
</dbReference>
<evidence type="ECO:0000256" key="3">
    <source>
        <dbReference type="ARBA" id="ARBA00022670"/>
    </source>
</evidence>
<keyword evidence="19" id="KW-1185">Reference proteome</keyword>
<dbReference type="Gene3D" id="3.90.230.10">
    <property type="entry name" value="Creatinase/methionine aminopeptidase superfamily"/>
    <property type="match status" value="1"/>
</dbReference>
<dbReference type="GO" id="GO:0030145">
    <property type="term" value="F:manganese ion binding"/>
    <property type="evidence" value="ECO:0007669"/>
    <property type="project" value="InterPro"/>
</dbReference>
<proteinExistence type="inferred from homology"/>
<feature type="domain" description="Aminopeptidase P N-terminal" evidence="16">
    <location>
        <begin position="20"/>
        <end position="164"/>
    </location>
</feature>
<keyword evidence="8" id="KW-0464">Manganese</keyword>
<evidence type="ECO:0000313" key="18">
    <source>
        <dbReference type="EMBL" id="WZN60203.1"/>
    </source>
</evidence>
<dbReference type="InterPro" id="IPR029149">
    <property type="entry name" value="Creatin/AminoP/Spt16_N"/>
</dbReference>
<dbReference type="EMBL" id="CP151502">
    <property type="protein sequence ID" value="WZN60203.1"/>
    <property type="molecule type" value="Genomic_DNA"/>
</dbReference>
<evidence type="ECO:0000256" key="14">
    <source>
        <dbReference type="ARBA" id="ARBA00044351"/>
    </source>
</evidence>
<dbReference type="InterPro" id="IPR052433">
    <property type="entry name" value="X-Pro_dipept-like"/>
</dbReference>
<dbReference type="Pfam" id="PF00557">
    <property type="entry name" value="Peptidase_M24"/>
    <property type="match status" value="1"/>
</dbReference>
<evidence type="ECO:0000256" key="7">
    <source>
        <dbReference type="ARBA" id="ARBA00023049"/>
    </source>
</evidence>